<dbReference type="EMBL" id="PFMD01000063">
    <property type="protein sequence ID" value="PIY95968.1"/>
    <property type="molecule type" value="Genomic_DNA"/>
</dbReference>
<evidence type="ECO:0000259" key="2">
    <source>
        <dbReference type="Pfam" id="PF13439"/>
    </source>
</evidence>
<dbReference type="PANTHER" id="PTHR45947:SF13">
    <property type="entry name" value="TRANSFERASE"/>
    <property type="match status" value="1"/>
</dbReference>
<evidence type="ECO:0000313" key="4">
    <source>
        <dbReference type="Proteomes" id="UP000230779"/>
    </source>
</evidence>
<dbReference type="Proteomes" id="UP000230779">
    <property type="component" value="Unassembled WGS sequence"/>
</dbReference>
<gene>
    <name evidence="3" type="ORF">COY66_05530</name>
</gene>
<dbReference type="Gene3D" id="3.40.50.2000">
    <property type="entry name" value="Glycogen Phosphorylase B"/>
    <property type="match status" value="2"/>
</dbReference>
<dbReference type="SUPFAM" id="SSF53756">
    <property type="entry name" value="UDP-Glycosyltransferase/glycogen phosphorylase"/>
    <property type="match status" value="1"/>
</dbReference>
<reference evidence="3 4" key="1">
    <citation type="submission" date="2017-09" db="EMBL/GenBank/DDBJ databases">
        <title>Depth-based differentiation of microbial function through sediment-hosted aquifers and enrichment of novel symbionts in the deep terrestrial subsurface.</title>
        <authorList>
            <person name="Probst A.J."/>
            <person name="Ladd B."/>
            <person name="Jarett J.K."/>
            <person name="Geller-Mcgrath D.E."/>
            <person name="Sieber C.M."/>
            <person name="Emerson J.B."/>
            <person name="Anantharaman K."/>
            <person name="Thomas B.C."/>
            <person name="Malmstrom R."/>
            <person name="Stieglmeier M."/>
            <person name="Klingl A."/>
            <person name="Woyke T."/>
            <person name="Ryan C.M."/>
            <person name="Banfield J.F."/>
        </authorList>
    </citation>
    <scope>NUCLEOTIDE SEQUENCE [LARGE SCALE GENOMIC DNA]</scope>
    <source>
        <strain evidence="3">CG_4_10_14_0_8_um_filter_42_10</strain>
    </source>
</reference>
<dbReference type="Pfam" id="PF13439">
    <property type="entry name" value="Glyco_transf_4"/>
    <property type="match status" value="1"/>
</dbReference>
<evidence type="ECO:0000259" key="1">
    <source>
        <dbReference type="Pfam" id="PF00534"/>
    </source>
</evidence>
<proteinExistence type="predicted"/>
<feature type="domain" description="Glycosyl transferase family 1" evidence="1">
    <location>
        <begin position="226"/>
        <end position="379"/>
    </location>
</feature>
<dbReference type="AlphaFoldDB" id="A0A2M7RGU0"/>
<keyword evidence="3" id="KW-0808">Transferase</keyword>
<dbReference type="InterPro" id="IPR028098">
    <property type="entry name" value="Glyco_trans_4-like_N"/>
</dbReference>
<dbReference type="PANTHER" id="PTHR45947">
    <property type="entry name" value="SULFOQUINOVOSYL TRANSFERASE SQD2"/>
    <property type="match status" value="1"/>
</dbReference>
<dbReference type="GO" id="GO:0016757">
    <property type="term" value="F:glycosyltransferase activity"/>
    <property type="evidence" value="ECO:0007669"/>
    <property type="project" value="InterPro"/>
</dbReference>
<name>A0A2M7RGU0_9BACT</name>
<dbReference type="Pfam" id="PF00534">
    <property type="entry name" value="Glycos_transf_1"/>
    <property type="match status" value="1"/>
</dbReference>
<comment type="caution">
    <text evidence="3">The sequence shown here is derived from an EMBL/GenBank/DDBJ whole genome shotgun (WGS) entry which is preliminary data.</text>
</comment>
<dbReference type="InterPro" id="IPR001296">
    <property type="entry name" value="Glyco_trans_1"/>
</dbReference>
<evidence type="ECO:0000313" key="3">
    <source>
        <dbReference type="EMBL" id="PIY95968.1"/>
    </source>
</evidence>
<protein>
    <submittedName>
        <fullName evidence="3">Group 1 glycosyl transferase</fullName>
    </submittedName>
</protein>
<sequence>MKILQINKFYFEQGGTERYFFDLIKLLEKHGHKVIPFAMEHKNNLKTDYARYFPSFVDTLRLGISPNKLKAIGRMFYSFEAKRQLEALIKKERPQIAHIHNIYHQISPSILPVLKKYQIPAVMTVHDYKLICPNYTLYTEGAPCERCKGGRYCQAFYHRCLKDSYAASALVALEMHFHKWLKIYQNNIDLFITPSDFVREKLTSFGINAQKIMVLPHFIESQTMEPEYNEGKYLLYAGRLKKEKGVDVLIEAMKNLPQVELRIAGTGPDEQALKKSAEGLSNVKFLGQVAQSEMAGLYRQALAVVIPSRVWETFGLTAAESMAFGKPVIAAKMGALPELVKEGQTGSLFESENPADLAKKIEFLVKNTAQARTMGEAGQRNIIGTLSEEKHYQDLMKIYHELSTKH</sequence>
<dbReference type="InterPro" id="IPR050194">
    <property type="entry name" value="Glycosyltransferase_grp1"/>
</dbReference>
<organism evidence="3 4">
    <name type="scientific">Candidatus Kerfeldbacteria bacterium CG_4_10_14_0_8_um_filter_42_10</name>
    <dbReference type="NCBI Taxonomy" id="2014248"/>
    <lineage>
        <taxon>Bacteria</taxon>
        <taxon>Candidatus Kerfeldiibacteriota</taxon>
    </lineage>
</organism>
<feature type="domain" description="Glycosyltransferase subfamily 4-like N-terminal" evidence="2">
    <location>
        <begin position="14"/>
        <end position="220"/>
    </location>
</feature>
<dbReference type="CDD" id="cd03801">
    <property type="entry name" value="GT4_PimA-like"/>
    <property type="match status" value="1"/>
</dbReference>
<accession>A0A2M7RGU0</accession>